<dbReference type="OrthoDB" id="1856718at2759"/>
<accession>K5WD40</accession>
<sequence>MNYRPCGLIPGNRPPTARTSASPIIVTASFEGQPAENAVHFVELFSNLQGERLSVASYAVLGRGRRDWVLKYQRMPTLCDDLLAERGGDAVSAHSESFEKWETVLRAVPNPKQGLGTVTMLECTVIVSR</sequence>
<dbReference type="Gene3D" id="3.40.50.360">
    <property type="match status" value="1"/>
</dbReference>
<dbReference type="InParanoid" id="K5WD40"/>
<dbReference type="KEGG" id="pco:PHACADRAFT_214959"/>
<dbReference type="Proteomes" id="UP000008370">
    <property type="component" value="Unassembled WGS sequence"/>
</dbReference>
<proteinExistence type="predicted"/>
<dbReference type="GeneID" id="18913632"/>
<dbReference type="GO" id="GO:0010181">
    <property type="term" value="F:FMN binding"/>
    <property type="evidence" value="ECO:0007669"/>
    <property type="project" value="InterPro"/>
</dbReference>
<evidence type="ECO:0000313" key="3">
    <source>
        <dbReference type="Proteomes" id="UP000008370"/>
    </source>
</evidence>
<feature type="domain" description="Flavodoxin-like" evidence="1">
    <location>
        <begin position="24"/>
        <end position="92"/>
    </location>
</feature>
<dbReference type="Pfam" id="PF00258">
    <property type="entry name" value="Flavodoxin_1"/>
    <property type="match status" value="1"/>
</dbReference>
<reference evidence="2 3" key="1">
    <citation type="journal article" date="2012" name="BMC Genomics">
        <title>Comparative genomics of the white-rot fungi, Phanerochaete carnosa and P. chrysosporium, to elucidate the genetic basis of the distinct wood types they colonize.</title>
        <authorList>
            <person name="Suzuki H."/>
            <person name="MacDonald J."/>
            <person name="Syed K."/>
            <person name="Salamov A."/>
            <person name="Hori C."/>
            <person name="Aerts A."/>
            <person name="Henrissat B."/>
            <person name="Wiebenga A."/>
            <person name="vanKuyk P.A."/>
            <person name="Barry K."/>
            <person name="Lindquist E."/>
            <person name="LaButti K."/>
            <person name="Lapidus A."/>
            <person name="Lucas S."/>
            <person name="Coutinho P."/>
            <person name="Gong Y."/>
            <person name="Samejima M."/>
            <person name="Mahadevan R."/>
            <person name="Abou-Zaid M."/>
            <person name="de Vries R.P."/>
            <person name="Igarashi K."/>
            <person name="Yadav J.S."/>
            <person name="Grigoriev I.V."/>
            <person name="Master E.R."/>
        </authorList>
    </citation>
    <scope>NUCLEOTIDE SEQUENCE [LARGE SCALE GENOMIC DNA]</scope>
    <source>
        <strain evidence="2 3">HHB-10118-sp</strain>
    </source>
</reference>
<dbReference type="STRING" id="650164.K5WD40"/>
<protein>
    <recommendedName>
        <fullName evidence="1">Flavodoxin-like domain-containing protein</fullName>
    </recommendedName>
</protein>
<dbReference type="SUPFAM" id="SSF52218">
    <property type="entry name" value="Flavoproteins"/>
    <property type="match status" value="1"/>
</dbReference>
<dbReference type="HOGENOM" id="CLU_1949585_0_0_1"/>
<evidence type="ECO:0000259" key="1">
    <source>
        <dbReference type="Pfam" id="PF00258"/>
    </source>
</evidence>
<dbReference type="EMBL" id="JH931439">
    <property type="protein sequence ID" value="EKM48102.1"/>
    <property type="molecule type" value="Genomic_DNA"/>
</dbReference>
<dbReference type="InterPro" id="IPR029039">
    <property type="entry name" value="Flavoprotein-like_sf"/>
</dbReference>
<evidence type="ECO:0000313" key="2">
    <source>
        <dbReference type="EMBL" id="EKM48102.1"/>
    </source>
</evidence>
<dbReference type="AlphaFoldDB" id="K5WD40"/>
<keyword evidence="3" id="KW-1185">Reference proteome</keyword>
<organism evidence="2 3">
    <name type="scientific">Phanerochaete carnosa (strain HHB-10118-sp)</name>
    <name type="common">White-rot fungus</name>
    <name type="synonym">Peniophora carnosa</name>
    <dbReference type="NCBI Taxonomy" id="650164"/>
    <lineage>
        <taxon>Eukaryota</taxon>
        <taxon>Fungi</taxon>
        <taxon>Dikarya</taxon>
        <taxon>Basidiomycota</taxon>
        <taxon>Agaricomycotina</taxon>
        <taxon>Agaricomycetes</taxon>
        <taxon>Polyporales</taxon>
        <taxon>Phanerochaetaceae</taxon>
        <taxon>Phanerochaete</taxon>
    </lineage>
</organism>
<dbReference type="RefSeq" id="XP_007403346.1">
    <property type="nucleotide sequence ID" value="XM_007403284.1"/>
</dbReference>
<name>K5WD40_PHACS</name>
<gene>
    <name evidence="2" type="ORF">PHACADRAFT_214959</name>
</gene>
<dbReference type="InterPro" id="IPR008254">
    <property type="entry name" value="Flavodoxin/NO_synth"/>
</dbReference>